<dbReference type="AlphaFoldDB" id="A0A9D8PNV3"/>
<keyword evidence="2" id="KW-0808">Transferase</keyword>
<dbReference type="EC" id="2.4.99.24" evidence="4"/>
<dbReference type="EMBL" id="JAFGIX010000076">
    <property type="protein sequence ID" value="MBN1574381.1"/>
    <property type="molecule type" value="Genomic_DNA"/>
</dbReference>
<dbReference type="NCBIfam" id="TIGR02195">
    <property type="entry name" value="heptsyl_trn_II"/>
    <property type="match status" value="1"/>
</dbReference>
<reference evidence="6" key="1">
    <citation type="journal article" date="2021" name="Environ. Microbiol.">
        <title>Genomic characterization of three novel Desulfobacterota classes expand the metabolic and phylogenetic diversity of the phylum.</title>
        <authorList>
            <person name="Murphy C.L."/>
            <person name="Biggerstaff J."/>
            <person name="Eichhorn A."/>
            <person name="Ewing E."/>
            <person name="Shahan R."/>
            <person name="Soriano D."/>
            <person name="Stewart S."/>
            <person name="VanMol K."/>
            <person name="Walker R."/>
            <person name="Walters P."/>
            <person name="Elshahed M.S."/>
            <person name="Youssef N.H."/>
        </authorList>
    </citation>
    <scope>NUCLEOTIDE SEQUENCE</scope>
    <source>
        <strain evidence="6">Zod_Metabat.24</strain>
    </source>
</reference>
<evidence type="ECO:0000256" key="1">
    <source>
        <dbReference type="ARBA" id="ARBA00022676"/>
    </source>
</evidence>
<name>A0A9D8PNV3_9DELT</name>
<dbReference type="Gene3D" id="3.40.50.2000">
    <property type="entry name" value="Glycogen Phosphorylase B"/>
    <property type="match status" value="2"/>
</dbReference>
<dbReference type="GO" id="GO:0005829">
    <property type="term" value="C:cytosol"/>
    <property type="evidence" value="ECO:0007669"/>
    <property type="project" value="TreeGrafter"/>
</dbReference>
<protein>
    <recommendedName>
        <fullName evidence="4">lipopolysaccharide heptosyltransferase II</fullName>
        <ecNumber evidence="4">2.4.99.24</ecNumber>
    </recommendedName>
</protein>
<evidence type="ECO:0000256" key="2">
    <source>
        <dbReference type="ARBA" id="ARBA00022679"/>
    </source>
</evidence>
<evidence type="ECO:0000256" key="4">
    <source>
        <dbReference type="ARBA" id="ARBA00044042"/>
    </source>
</evidence>
<dbReference type="PANTHER" id="PTHR30160:SF7">
    <property type="entry name" value="ADP-HEPTOSE--LPS HEPTOSYLTRANSFERASE 2"/>
    <property type="match status" value="1"/>
</dbReference>
<evidence type="ECO:0000256" key="3">
    <source>
        <dbReference type="ARBA" id="ARBA00043995"/>
    </source>
</evidence>
<comment type="catalytic activity">
    <reaction evidence="5">
        <text>an L-alpha-D-Hep-(1-&gt;5)-[alpha-Kdo-(2-&gt;4)]-alpha-Kdo-(2-&gt;6)-lipid A + ADP-L-glycero-beta-D-manno-heptose = an L-alpha-D-Hep-(1-&gt;3)-L-alpha-D-Hep-(1-&gt;5)-[alpha-Kdo-(2-&gt;4)]-alpha-Kdo-(2-&gt;6)-lipid A + ADP + H(+)</text>
        <dbReference type="Rhea" id="RHEA:74071"/>
        <dbReference type="ChEBI" id="CHEBI:15378"/>
        <dbReference type="ChEBI" id="CHEBI:61506"/>
        <dbReference type="ChEBI" id="CHEBI:193068"/>
        <dbReference type="ChEBI" id="CHEBI:193069"/>
        <dbReference type="ChEBI" id="CHEBI:456216"/>
        <dbReference type="EC" id="2.4.99.24"/>
    </reaction>
</comment>
<dbReference type="InterPro" id="IPR002201">
    <property type="entry name" value="Glyco_trans_9"/>
</dbReference>
<proteinExistence type="inferred from homology"/>
<comment type="caution">
    <text evidence="6">The sequence shown here is derived from an EMBL/GenBank/DDBJ whole genome shotgun (WGS) entry which is preliminary data.</text>
</comment>
<keyword evidence="1" id="KW-0328">Glycosyltransferase</keyword>
<dbReference type="SUPFAM" id="SSF53756">
    <property type="entry name" value="UDP-Glycosyltransferase/glycogen phosphorylase"/>
    <property type="match status" value="1"/>
</dbReference>
<evidence type="ECO:0000313" key="7">
    <source>
        <dbReference type="Proteomes" id="UP000809273"/>
    </source>
</evidence>
<dbReference type="InterPro" id="IPR011910">
    <property type="entry name" value="RfaF"/>
</dbReference>
<dbReference type="Pfam" id="PF01075">
    <property type="entry name" value="Glyco_transf_9"/>
    <property type="match status" value="1"/>
</dbReference>
<sequence length="350" mass="38009">MNRILVKGTNWIGDVFMSLPAVYSVRNIFPDAEIDVAVKRPLGDLFSAGLGSDVIDSVVEYKTGILGEIDLIRAVRAKRYDLGIAFPRSLHSALLLFAGGIKERVGYAADLRSPLLTKRVTRTEEIRNVHQMEYYRNLVSVLGDPGPSAIPSLVLGDEERKRGTDLLKKYGLSRGGAEGPLIGINPGAAYGIAKMWYPERFAEAADSLVGEFGGRAVVFGGPGDVEAADAVVSSMKTQQISLAGRTTVKELISVISFMDVFITNDSGPMHIAAALDVPIVAIFGSTNHVTTAPMVKEGRAKIVRRDDVECSPCLKRVCPEGHHRCMDLIEADAVVRKAREFLLNGERNKE</sequence>
<reference evidence="6" key="2">
    <citation type="submission" date="2021-01" db="EMBL/GenBank/DDBJ databases">
        <authorList>
            <person name="Hahn C.R."/>
            <person name="Youssef N.H."/>
            <person name="Elshahed M."/>
        </authorList>
    </citation>
    <scope>NUCLEOTIDE SEQUENCE</scope>
    <source>
        <strain evidence="6">Zod_Metabat.24</strain>
    </source>
</reference>
<dbReference type="Proteomes" id="UP000809273">
    <property type="component" value="Unassembled WGS sequence"/>
</dbReference>
<dbReference type="GO" id="GO:0009244">
    <property type="term" value="P:lipopolysaccharide core region biosynthetic process"/>
    <property type="evidence" value="ECO:0007669"/>
    <property type="project" value="TreeGrafter"/>
</dbReference>
<comment type="similarity">
    <text evidence="3">Belongs to the glycosyltransferase 9 family.</text>
</comment>
<dbReference type="CDD" id="cd03789">
    <property type="entry name" value="GT9_LPS_heptosyltransferase"/>
    <property type="match status" value="1"/>
</dbReference>
<evidence type="ECO:0000313" key="6">
    <source>
        <dbReference type="EMBL" id="MBN1574381.1"/>
    </source>
</evidence>
<gene>
    <name evidence="6" type="primary">waaF</name>
    <name evidence="6" type="ORF">JW984_14370</name>
</gene>
<dbReference type="PANTHER" id="PTHR30160">
    <property type="entry name" value="TETRAACYLDISACCHARIDE 4'-KINASE-RELATED"/>
    <property type="match status" value="1"/>
</dbReference>
<organism evidence="6 7">
    <name type="scientific">Candidatus Zymogenus saltonus</name>
    <dbReference type="NCBI Taxonomy" id="2844893"/>
    <lineage>
        <taxon>Bacteria</taxon>
        <taxon>Deltaproteobacteria</taxon>
        <taxon>Candidatus Zymogenia</taxon>
        <taxon>Candidatus Zymogeniales</taxon>
        <taxon>Candidatus Zymogenaceae</taxon>
        <taxon>Candidatus Zymogenus</taxon>
    </lineage>
</organism>
<evidence type="ECO:0000256" key="5">
    <source>
        <dbReference type="ARBA" id="ARBA00047503"/>
    </source>
</evidence>
<dbReference type="GO" id="GO:0008713">
    <property type="term" value="F:ADP-heptose-lipopolysaccharide heptosyltransferase activity"/>
    <property type="evidence" value="ECO:0007669"/>
    <property type="project" value="UniProtKB-EC"/>
</dbReference>
<dbReference type="InterPro" id="IPR051199">
    <property type="entry name" value="LPS_LOS_Heptosyltrfase"/>
</dbReference>
<accession>A0A9D8PNV3</accession>